<accession>A0ABQ8MCC0</accession>
<evidence type="ECO:0000313" key="2">
    <source>
        <dbReference type="Proteomes" id="UP000830375"/>
    </source>
</evidence>
<comment type="caution">
    <text evidence="1">The sequence shown here is derived from an EMBL/GenBank/DDBJ whole genome shotgun (WGS) entry which is preliminary data.</text>
</comment>
<sequence>MTRIDLPKEEVACVATSEDLWSNFFFWFDKINWKKRPMLSGPDGQLSLDQYRLVSYRIIMEWALRAETLSRGNQKSLPSCMVRYPSESGVYVGFQEAEDAINIL</sequence>
<dbReference type="Proteomes" id="UP000830375">
    <property type="component" value="Unassembled WGS sequence"/>
</dbReference>
<evidence type="ECO:0000313" key="1">
    <source>
        <dbReference type="EMBL" id="KAI2660514.1"/>
    </source>
</evidence>
<protein>
    <submittedName>
        <fullName evidence="1">Tolloid-like protein 1</fullName>
    </submittedName>
</protein>
<organism evidence="1 2">
    <name type="scientific">Labeo rohita</name>
    <name type="common">Indian major carp</name>
    <name type="synonym">Cyprinus rohita</name>
    <dbReference type="NCBI Taxonomy" id="84645"/>
    <lineage>
        <taxon>Eukaryota</taxon>
        <taxon>Metazoa</taxon>
        <taxon>Chordata</taxon>
        <taxon>Craniata</taxon>
        <taxon>Vertebrata</taxon>
        <taxon>Euteleostomi</taxon>
        <taxon>Actinopterygii</taxon>
        <taxon>Neopterygii</taxon>
        <taxon>Teleostei</taxon>
        <taxon>Ostariophysi</taxon>
        <taxon>Cypriniformes</taxon>
        <taxon>Cyprinidae</taxon>
        <taxon>Labeoninae</taxon>
        <taxon>Labeonini</taxon>
        <taxon>Labeo</taxon>
    </lineage>
</organism>
<keyword evidence="2" id="KW-1185">Reference proteome</keyword>
<reference evidence="1 2" key="1">
    <citation type="submission" date="2022-01" db="EMBL/GenBank/DDBJ databases">
        <title>A high-quality chromosome-level genome assembly of rohu carp, Labeo rohita.</title>
        <authorList>
            <person name="Arick M.A. II"/>
            <person name="Hsu C.-Y."/>
            <person name="Magbanua Z."/>
            <person name="Pechanova O."/>
            <person name="Grover C."/>
            <person name="Miller E."/>
            <person name="Thrash A."/>
            <person name="Ezzel L."/>
            <person name="Alam S."/>
            <person name="Benzie J."/>
            <person name="Hamilton M."/>
            <person name="Karsi A."/>
            <person name="Lawrence M.L."/>
            <person name="Peterson D.G."/>
        </authorList>
    </citation>
    <scope>NUCLEOTIDE SEQUENCE [LARGE SCALE GENOMIC DNA]</scope>
    <source>
        <strain evidence="2">BAU-BD-2019</strain>
        <tissue evidence="1">Blood</tissue>
    </source>
</reference>
<name>A0ABQ8MCC0_LABRO</name>
<proteinExistence type="predicted"/>
<gene>
    <name evidence="1" type="ORF">H4Q32_008099</name>
</gene>
<dbReference type="EMBL" id="JACTAM010000009">
    <property type="protein sequence ID" value="KAI2660514.1"/>
    <property type="molecule type" value="Genomic_DNA"/>
</dbReference>